<dbReference type="SUPFAM" id="SSF53850">
    <property type="entry name" value="Periplasmic binding protein-like II"/>
    <property type="match status" value="1"/>
</dbReference>
<dbReference type="RefSeq" id="WP_023432652.1">
    <property type="nucleotide sequence ID" value="NZ_AWXZ01000035.1"/>
</dbReference>
<dbReference type="InterPro" id="IPR005119">
    <property type="entry name" value="LysR_subst-bd"/>
</dbReference>
<dbReference type="Gene3D" id="3.40.190.10">
    <property type="entry name" value="Periplasmic binding protein-like II"/>
    <property type="match status" value="2"/>
</dbReference>
<name>V4RFC4_9HYPH</name>
<evidence type="ECO:0000313" key="7">
    <source>
        <dbReference type="EMBL" id="ESR24074.1"/>
    </source>
</evidence>
<dbReference type="OrthoDB" id="9804958at2"/>
<dbReference type="PANTHER" id="PTHR30537">
    <property type="entry name" value="HTH-TYPE TRANSCRIPTIONAL REGULATOR"/>
    <property type="match status" value="1"/>
</dbReference>
<sequence>MQRLPPLRLLVTFEAVRRLGSMRLAAAELNVTRPAVSQAIKSLEAWVGVPLFDRTTKPSVATEAGERLARVTRASLGQIGEVVDEIRLSAGADDRQITVSCTIGMATYWLMPRLSAFYGRFPDAMVSVQAPPSDMPAFSAGIDVALRYGPAPWDDGETVKVFEERAFPAGQPRRMAALGSDLAVLRTVPLIEVRTPHGNHWAGWRDYFAAKRIDPPTGPRQTFDNYVQATQAALDGHGIMLGWRSINDALLSEGRLASLADGVHDFGTTYWATSARRRSSNPFVRGFLEWVGEAGAAFERTVHDQAPARTPAPDAPRPGPSRGRTS</sequence>
<evidence type="ECO:0000256" key="1">
    <source>
        <dbReference type="ARBA" id="ARBA00009437"/>
    </source>
</evidence>
<dbReference type="Gene3D" id="1.10.10.10">
    <property type="entry name" value="Winged helix-like DNA-binding domain superfamily/Winged helix DNA-binding domain"/>
    <property type="match status" value="1"/>
</dbReference>
<feature type="domain" description="HTH lysR-type" evidence="6">
    <location>
        <begin position="5"/>
        <end position="62"/>
    </location>
</feature>
<dbReference type="STRING" id="631454.N177_2523"/>
<evidence type="ECO:0000313" key="8">
    <source>
        <dbReference type="Proteomes" id="UP000017819"/>
    </source>
</evidence>
<dbReference type="InterPro" id="IPR058163">
    <property type="entry name" value="LysR-type_TF_proteobact-type"/>
</dbReference>
<keyword evidence="3" id="KW-0238">DNA-binding</keyword>
<feature type="region of interest" description="Disordered" evidence="5">
    <location>
        <begin position="302"/>
        <end position="326"/>
    </location>
</feature>
<dbReference type="Pfam" id="PF00126">
    <property type="entry name" value="HTH_1"/>
    <property type="match status" value="1"/>
</dbReference>
<dbReference type="PROSITE" id="PS50931">
    <property type="entry name" value="HTH_LYSR"/>
    <property type="match status" value="1"/>
</dbReference>
<dbReference type="InterPro" id="IPR000847">
    <property type="entry name" value="LysR_HTH_N"/>
</dbReference>
<dbReference type="PANTHER" id="PTHR30537:SF5">
    <property type="entry name" value="HTH-TYPE TRANSCRIPTIONAL ACTIVATOR TTDR-RELATED"/>
    <property type="match status" value="1"/>
</dbReference>
<evidence type="ECO:0000256" key="5">
    <source>
        <dbReference type="SAM" id="MobiDB-lite"/>
    </source>
</evidence>
<dbReference type="InterPro" id="IPR036390">
    <property type="entry name" value="WH_DNA-bd_sf"/>
</dbReference>
<dbReference type="InterPro" id="IPR036388">
    <property type="entry name" value="WH-like_DNA-bd_sf"/>
</dbReference>
<dbReference type="SUPFAM" id="SSF46785">
    <property type="entry name" value="Winged helix' DNA-binding domain"/>
    <property type="match status" value="1"/>
</dbReference>
<organism evidence="7 8">
    <name type="scientific">Lutibaculum baratangense AMV1</name>
    <dbReference type="NCBI Taxonomy" id="631454"/>
    <lineage>
        <taxon>Bacteria</taxon>
        <taxon>Pseudomonadati</taxon>
        <taxon>Pseudomonadota</taxon>
        <taxon>Alphaproteobacteria</taxon>
        <taxon>Hyphomicrobiales</taxon>
        <taxon>Tepidamorphaceae</taxon>
        <taxon>Lutibaculum</taxon>
    </lineage>
</organism>
<gene>
    <name evidence="7" type="ORF">N177_2523</name>
</gene>
<protein>
    <submittedName>
        <fullName evidence="7">Transcriptional regulator, LysR family protein</fullName>
    </submittedName>
</protein>
<dbReference type="Proteomes" id="UP000017819">
    <property type="component" value="Unassembled WGS sequence"/>
</dbReference>
<dbReference type="Pfam" id="PF03466">
    <property type="entry name" value="LysR_substrate"/>
    <property type="match status" value="1"/>
</dbReference>
<keyword evidence="4" id="KW-0804">Transcription</keyword>
<dbReference type="eggNOG" id="COG0583">
    <property type="taxonomic scope" value="Bacteria"/>
</dbReference>
<keyword evidence="2" id="KW-0805">Transcription regulation</keyword>
<proteinExistence type="inferred from homology"/>
<dbReference type="EMBL" id="AWXZ01000035">
    <property type="protein sequence ID" value="ESR24074.1"/>
    <property type="molecule type" value="Genomic_DNA"/>
</dbReference>
<evidence type="ECO:0000256" key="4">
    <source>
        <dbReference type="ARBA" id="ARBA00023163"/>
    </source>
</evidence>
<dbReference type="GO" id="GO:0003700">
    <property type="term" value="F:DNA-binding transcription factor activity"/>
    <property type="evidence" value="ECO:0007669"/>
    <property type="project" value="InterPro"/>
</dbReference>
<accession>V4RFC4</accession>
<comment type="similarity">
    <text evidence="1">Belongs to the LysR transcriptional regulatory family.</text>
</comment>
<reference evidence="7 8" key="1">
    <citation type="journal article" date="2014" name="Genome Announc.">
        <title>Draft Genome Sequence of Lutibaculum baratangense Strain AMV1T, Isolated from a Mud Volcano in Andamans, India.</title>
        <authorList>
            <person name="Singh A."/>
            <person name="Sreenivas A."/>
            <person name="Sathyanarayana Reddy G."/>
            <person name="Pinnaka A.K."/>
            <person name="Shivaji S."/>
        </authorList>
    </citation>
    <scope>NUCLEOTIDE SEQUENCE [LARGE SCALE GENOMIC DNA]</scope>
    <source>
        <strain evidence="7 8">AMV1</strain>
    </source>
</reference>
<evidence type="ECO:0000256" key="3">
    <source>
        <dbReference type="ARBA" id="ARBA00023125"/>
    </source>
</evidence>
<dbReference type="PATRIC" id="fig|631454.5.peg.2492"/>
<dbReference type="PRINTS" id="PR00039">
    <property type="entry name" value="HTHLYSR"/>
</dbReference>
<comment type="caution">
    <text evidence="7">The sequence shown here is derived from an EMBL/GenBank/DDBJ whole genome shotgun (WGS) entry which is preliminary data.</text>
</comment>
<dbReference type="GO" id="GO:0003677">
    <property type="term" value="F:DNA binding"/>
    <property type="evidence" value="ECO:0007669"/>
    <property type="project" value="UniProtKB-KW"/>
</dbReference>
<keyword evidence="8" id="KW-1185">Reference proteome</keyword>
<evidence type="ECO:0000259" key="6">
    <source>
        <dbReference type="PROSITE" id="PS50931"/>
    </source>
</evidence>
<dbReference type="AlphaFoldDB" id="V4RFC4"/>
<evidence type="ECO:0000256" key="2">
    <source>
        <dbReference type="ARBA" id="ARBA00023015"/>
    </source>
</evidence>